<dbReference type="Gene3D" id="1.10.1740.10">
    <property type="match status" value="1"/>
</dbReference>
<dbReference type="InterPro" id="IPR013325">
    <property type="entry name" value="RNA_pol_sigma_r2"/>
</dbReference>
<name>A0A1H5XKL1_9BACT</name>
<reference evidence="2" key="1">
    <citation type="submission" date="2016-10" db="EMBL/GenBank/DDBJ databases">
        <authorList>
            <person name="Varghese N."/>
            <person name="Submissions S."/>
        </authorList>
    </citation>
    <scope>NUCLEOTIDE SEQUENCE [LARGE SCALE GENOMIC DNA]</scope>
    <source>
        <strain evidence="2">DSM 17298</strain>
    </source>
</reference>
<dbReference type="InterPro" id="IPR013324">
    <property type="entry name" value="RNA_pol_sigma_r3/r4-like"/>
</dbReference>
<dbReference type="EMBL" id="FNVR01000014">
    <property type="protein sequence ID" value="SEG12262.1"/>
    <property type="molecule type" value="Genomic_DNA"/>
</dbReference>
<dbReference type="GO" id="GO:0003700">
    <property type="term" value="F:DNA-binding transcription factor activity"/>
    <property type="evidence" value="ECO:0007669"/>
    <property type="project" value="InterPro"/>
</dbReference>
<evidence type="ECO:0000313" key="1">
    <source>
        <dbReference type="EMBL" id="SEG12262.1"/>
    </source>
</evidence>
<dbReference type="NCBIfam" id="TIGR02937">
    <property type="entry name" value="sigma70-ECF"/>
    <property type="match status" value="1"/>
</dbReference>
<dbReference type="Proteomes" id="UP000236736">
    <property type="component" value="Unassembled WGS sequence"/>
</dbReference>
<dbReference type="STRING" id="1120964.GCA_001313265_03183"/>
<protein>
    <submittedName>
        <fullName evidence="1">RNA polymerase sigma factor, sigma-70 family</fullName>
    </submittedName>
</protein>
<dbReference type="SUPFAM" id="SSF88659">
    <property type="entry name" value="Sigma3 and sigma4 domains of RNA polymerase sigma factors"/>
    <property type="match status" value="1"/>
</dbReference>
<dbReference type="SUPFAM" id="SSF88946">
    <property type="entry name" value="Sigma2 domain of RNA polymerase sigma factors"/>
    <property type="match status" value="1"/>
</dbReference>
<dbReference type="InterPro" id="IPR014284">
    <property type="entry name" value="RNA_pol_sigma-70_dom"/>
</dbReference>
<dbReference type="Gene3D" id="1.10.10.10">
    <property type="entry name" value="Winged helix-like DNA-binding domain superfamily/Winged helix DNA-binding domain"/>
    <property type="match status" value="1"/>
</dbReference>
<accession>A0A1H5XKL1</accession>
<sequence length="182" mass="21175">MKLPIDIRTENPERLLSKAYKDNFDWCKSYIRKNNGSDADAADNFQESISIAWLNLRSGKFQGDAGQFNAYIRQICRYKWINQLRSTASNRLVLQEDLSTFSELIESNSIEEDSNNSMRLQASFAGIGEKCRDLLSRFYFNKESLASIAQVMDTTEASMKTIKYRCMMRLRKAYLERLEDDE</sequence>
<keyword evidence="2" id="KW-1185">Reference proteome</keyword>
<dbReference type="OrthoDB" id="1099849at2"/>
<gene>
    <name evidence="1" type="ORF">SAMN03080598_02548</name>
</gene>
<dbReference type="AlphaFoldDB" id="A0A1H5XKL1"/>
<organism evidence="1 2">
    <name type="scientific">Algoriphagus boritolerans DSM 17298 = JCM 18970</name>
    <dbReference type="NCBI Taxonomy" id="1120964"/>
    <lineage>
        <taxon>Bacteria</taxon>
        <taxon>Pseudomonadati</taxon>
        <taxon>Bacteroidota</taxon>
        <taxon>Cytophagia</taxon>
        <taxon>Cytophagales</taxon>
        <taxon>Cyclobacteriaceae</taxon>
        <taxon>Algoriphagus</taxon>
    </lineage>
</organism>
<dbReference type="InterPro" id="IPR036388">
    <property type="entry name" value="WH-like_DNA-bd_sf"/>
</dbReference>
<evidence type="ECO:0000313" key="2">
    <source>
        <dbReference type="Proteomes" id="UP000236736"/>
    </source>
</evidence>
<proteinExistence type="predicted"/>
<dbReference type="RefSeq" id="WP_103925202.1">
    <property type="nucleotide sequence ID" value="NZ_BBFN01000013.1"/>
</dbReference>
<dbReference type="GO" id="GO:0006352">
    <property type="term" value="P:DNA-templated transcription initiation"/>
    <property type="evidence" value="ECO:0007669"/>
    <property type="project" value="InterPro"/>
</dbReference>